<dbReference type="EMBL" id="GFTR01006140">
    <property type="protein sequence ID" value="JAW10286.1"/>
    <property type="molecule type" value="Transcribed_RNA"/>
</dbReference>
<proteinExistence type="predicted"/>
<evidence type="ECO:0000256" key="1">
    <source>
        <dbReference type="SAM" id="SignalP"/>
    </source>
</evidence>
<name>A0A224XCW4_9HEMI</name>
<dbReference type="AlphaFoldDB" id="A0A224XCW4"/>
<keyword evidence="1" id="KW-0732">Signal</keyword>
<sequence>MYSSKIFVTILALIIYVRPSYEKKNYTRKIISTDIVNNIIDNVITAYKNKFLHYLTESYNEMMSAKENSTSNRRFPHQLHKVEEFDYHFFVIEQHFNRIMNESSVDWNSDSKNYLDPQEIKDESQKVTDGAIKNWKEVWHSKWTKLRKEMNPTNLVQTFSLFNATKDMSKLIKQHFGRVKHKKQSLKPKRIQYTVEQLESILDKSVVKNFKLKQNDFFAKLFDLIKQRRKNTENFDKLYKEVKRILEYSRNIWLNKWITMKSLLKSDPEKLPPPVEIESLVEQPIVTVLDRKLSQKLLKKYKKQVDQLHQLNHIYRTIVIAKLTADHPQLLQPLSAGLNENQQPSESGSERAKSNVFIRQLVYNYRQKIMKIVHDSIEKLSSLWFHSLQKGVSNVDFKQFYNNVNKEIKRLIKQIDLDATLHDHLSFN</sequence>
<protein>
    <submittedName>
        <fullName evidence="2">Uncharacterized protein</fullName>
    </submittedName>
</protein>
<reference evidence="2" key="1">
    <citation type="journal article" date="2018" name="PLoS Negl. Trop. Dis.">
        <title>An insight into the salivary gland and fat body transcriptome of Panstrongylus lignarius (Hemiptera: Heteroptera), the main vector of Chagas disease in Peru.</title>
        <authorList>
            <person name="Nevoa J.C."/>
            <person name="Mendes M.T."/>
            <person name="da Silva M.V."/>
            <person name="Soares S.C."/>
            <person name="Oliveira C.J.F."/>
            <person name="Ribeiro J.M.C."/>
        </authorList>
    </citation>
    <scope>NUCLEOTIDE SEQUENCE</scope>
</reference>
<feature type="chain" id="PRO_5012149365" evidence="1">
    <location>
        <begin position="23"/>
        <end position="428"/>
    </location>
</feature>
<feature type="signal peptide" evidence="1">
    <location>
        <begin position="1"/>
        <end position="22"/>
    </location>
</feature>
<organism evidence="2">
    <name type="scientific">Panstrongylus lignarius</name>
    <dbReference type="NCBI Taxonomy" id="156445"/>
    <lineage>
        <taxon>Eukaryota</taxon>
        <taxon>Metazoa</taxon>
        <taxon>Ecdysozoa</taxon>
        <taxon>Arthropoda</taxon>
        <taxon>Hexapoda</taxon>
        <taxon>Insecta</taxon>
        <taxon>Pterygota</taxon>
        <taxon>Neoptera</taxon>
        <taxon>Paraneoptera</taxon>
        <taxon>Hemiptera</taxon>
        <taxon>Heteroptera</taxon>
        <taxon>Panheteroptera</taxon>
        <taxon>Cimicomorpha</taxon>
        <taxon>Reduviidae</taxon>
        <taxon>Triatominae</taxon>
        <taxon>Panstrongylus</taxon>
    </lineage>
</organism>
<evidence type="ECO:0000313" key="2">
    <source>
        <dbReference type="EMBL" id="JAW10286.1"/>
    </source>
</evidence>
<accession>A0A224XCW4</accession>